<organism evidence="1 2">
    <name type="scientific">Sandaracinus amylolyticus</name>
    <dbReference type="NCBI Taxonomy" id="927083"/>
    <lineage>
        <taxon>Bacteria</taxon>
        <taxon>Pseudomonadati</taxon>
        <taxon>Myxococcota</taxon>
        <taxon>Polyangia</taxon>
        <taxon>Polyangiales</taxon>
        <taxon>Sandaracinaceae</taxon>
        <taxon>Sandaracinus</taxon>
    </lineage>
</organism>
<dbReference type="AlphaFoldDB" id="A0A0F6VZ11"/>
<dbReference type="Proteomes" id="UP000034883">
    <property type="component" value="Chromosome"/>
</dbReference>
<evidence type="ECO:0000313" key="1">
    <source>
        <dbReference type="EMBL" id="AKF03262.1"/>
    </source>
</evidence>
<protein>
    <recommendedName>
        <fullName evidence="3">Type IV fimbrial biogenesis protein FimT</fullName>
    </recommendedName>
</protein>
<dbReference type="EMBL" id="CP011125">
    <property type="protein sequence ID" value="AKF03262.1"/>
    <property type="molecule type" value="Genomic_DNA"/>
</dbReference>
<dbReference type="KEGG" id="samy:DB32_000411"/>
<evidence type="ECO:0008006" key="3">
    <source>
        <dbReference type="Google" id="ProtNLM"/>
    </source>
</evidence>
<dbReference type="STRING" id="927083.DB32_000411"/>
<name>A0A0F6VZ11_9BACT</name>
<reference evidence="1 2" key="1">
    <citation type="submission" date="2015-03" db="EMBL/GenBank/DDBJ databases">
        <title>Genome assembly of Sandaracinus amylolyticus DSM 53668.</title>
        <authorList>
            <person name="Sharma G."/>
            <person name="Subramanian S."/>
        </authorList>
    </citation>
    <scope>NUCLEOTIDE SEQUENCE [LARGE SCALE GENOMIC DNA]</scope>
    <source>
        <strain evidence="1 2">DSM 53668</strain>
    </source>
</reference>
<accession>A0A0F6VZ11</accession>
<sequence>MIVVLIMITAALAAPGLMRSMAVSRAQRATHDASRLARQARSDSLSYGRAYLMIHTAGTSSRGRLELWRGLTDTCRSNDWNAIVVTGGCSANPRAVDCVDAVDFSDYASAGHTVQITAPESATRVCFEPDDEIWVANGAGTFSRPAQALRFPIQRLEGSTALEQRGLFVPISGAPRVF</sequence>
<proteinExistence type="predicted"/>
<gene>
    <name evidence="1" type="ORF">DB32_000411</name>
</gene>
<keyword evidence="2" id="KW-1185">Reference proteome</keyword>
<evidence type="ECO:0000313" key="2">
    <source>
        <dbReference type="Proteomes" id="UP000034883"/>
    </source>
</evidence>